<evidence type="ECO:0000313" key="3">
    <source>
        <dbReference type="Proteomes" id="UP000250125"/>
    </source>
</evidence>
<dbReference type="KEGG" id="tsl:A3L11_04210"/>
<evidence type="ECO:0000313" key="2">
    <source>
        <dbReference type="EMBL" id="ASJ08477.1"/>
    </source>
</evidence>
<gene>
    <name evidence="2" type="ORF">A3L11_04210</name>
</gene>
<reference evidence="2 3" key="1">
    <citation type="submission" date="2016-04" db="EMBL/GenBank/DDBJ databases">
        <title>Complete genome sequence of Thermococcus siculi type strain RG-20.</title>
        <authorList>
            <person name="Oger P.M."/>
        </authorList>
    </citation>
    <scope>NUCLEOTIDE SEQUENCE [LARGE SCALE GENOMIC DNA]</scope>
    <source>
        <strain evidence="2 3">RG-20</strain>
    </source>
</reference>
<accession>A0A2Z2MP81</accession>
<evidence type="ECO:0000256" key="1">
    <source>
        <dbReference type="SAM" id="Phobius"/>
    </source>
</evidence>
<feature type="transmembrane region" description="Helical" evidence="1">
    <location>
        <begin position="122"/>
        <end position="143"/>
    </location>
</feature>
<name>A0A2Z2MP81_9EURY</name>
<proteinExistence type="predicted"/>
<keyword evidence="1" id="KW-1133">Transmembrane helix</keyword>
<dbReference type="EMBL" id="CP015103">
    <property type="protein sequence ID" value="ASJ08477.1"/>
    <property type="molecule type" value="Genomic_DNA"/>
</dbReference>
<feature type="transmembrane region" description="Helical" evidence="1">
    <location>
        <begin position="40"/>
        <end position="66"/>
    </location>
</feature>
<dbReference type="AlphaFoldDB" id="A0A2Z2MP81"/>
<keyword evidence="1" id="KW-0472">Membrane</keyword>
<dbReference type="Proteomes" id="UP000250125">
    <property type="component" value="Chromosome"/>
</dbReference>
<feature type="transmembrane region" description="Helical" evidence="1">
    <location>
        <begin position="78"/>
        <end position="102"/>
    </location>
</feature>
<protein>
    <submittedName>
        <fullName evidence="2">Uncharacterized protein</fullName>
    </submittedName>
</protein>
<keyword evidence="3" id="KW-1185">Reference proteome</keyword>
<sequence>MRCQRVLMIFLLSLFISSSALGWAVVSMALREMRGDNAPLPISILTGLYLDILIPAAVFLSFGYLLGEFLGRGNLEGIGVPTLIGSFLVFLLLTTPLDSILIPWEVSPEGVCRRAPYMPEEYLLSMAFMMSVSSLFIVSWVLASTRSNEPED</sequence>
<organism evidence="2 3">
    <name type="scientific">Thermococcus siculi</name>
    <dbReference type="NCBI Taxonomy" id="72803"/>
    <lineage>
        <taxon>Archaea</taxon>
        <taxon>Methanobacteriati</taxon>
        <taxon>Methanobacteriota</taxon>
        <taxon>Thermococci</taxon>
        <taxon>Thermococcales</taxon>
        <taxon>Thermococcaceae</taxon>
        <taxon>Thermococcus</taxon>
    </lineage>
</organism>
<keyword evidence="1" id="KW-0812">Transmembrane</keyword>